<dbReference type="EMBL" id="MG596799">
    <property type="protein sequence ID" value="AUM59634.1"/>
    <property type="molecule type" value="Genomic_DNA"/>
</dbReference>
<protein>
    <submittedName>
        <fullName evidence="1">Uncharacterized protein</fullName>
    </submittedName>
</protein>
<reference evidence="2" key="1">
    <citation type="submission" date="2017-11" db="EMBL/GenBank/DDBJ databases">
        <title>Genome sequence and characterization of the novel virulent phage PMBT3 infecting Pseudomonas sp.</title>
        <authorList>
            <person name="Koberg S."/>
            <person name="Brinks E."/>
            <person name="Heller K.J."/>
            <person name="Neve H."/>
            <person name="Franz C.M.A.P."/>
        </authorList>
    </citation>
    <scope>NUCLEOTIDE SEQUENCE [LARGE SCALE GENOMIC DNA]</scope>
</reference>
<organism evidence="1 2">
    <name type="scientific">Pseudomonas phage PMBT3</name>
    <dbReference type="NCBI Taxonomy" id="2059856"/>
    <lineage>
        <taxon>Viruses</taxon>
        <taxon>Duplodnaviria</taxon>
        <taxon>Heunggongvirae</taxon>
        <taxon>Uroviricota</taxon>
        <taxon>Caudoviricetes</taxon>
        <taxon>Maxrubnervirus</taxon>
        <taxon>Maxrubnervirus PMBT3</taxon>
    </lineage>
</organism>
<evidence type="ECO:0000313" key="2">
    <source>
        <dbReference type="Proteomes" id="UP000240704"/>
    </source>
</evidence>
<keyword evidence="2" id="KW-1185">Reference proteome</keyword>
<dbReference type="GeneID" id="54986973"/>
<accession>A0A2I6PHV3</accession>
<dbReference type="Proteomes" id="UP000240704">
    <property type="component" value="Segment"/>
</dbReference>
<sequence length="495" mass="52124">MSLITKLTSLAQAIAADIKALYTGKADVSALSEYRTILDTRFTKVTTQTAYVPVVDSLDYGVRFDYTLYPDGPSEAVSPAILTTFTANVSNGALVGQAHGIGHLDMYNIIGGGVVNLIFGKETRIALQGGAHLEEFLLHKWVLEPNATNNGTIGTITLDGLDDMSSSAPYVAKFRKLYADPRFIEYNAGGHVISPGIIDGNVTLEDRHSGKVVYLNSFSDVTVTIGTVTDGFRVKIVQGTLGGRITIAPGARTALAGITRMQTQAAFDNVEVLAAGGSFLMMEWPLSVKPIVSVDTTTARTLTANDGYVQMNNAAASVVTVPPQSTAAWPDDAEVLIEQAGAGAVTIAAGAGVTINTPTTLKVPGRYGAVMLKRTALNTWTLRNAKAMIFDDLVVNGATTGTQSLNVGAAQVFNLTLSGNTTINFTNVPVPVGQSYSWLVRVTQGGTARTLTINGVTWLTSGGTYPGAPAANKIIEYIFSTENGTTILGRKGAFT</sequence>
<proteinExistence type="predicted"/>
<name>A0A2I6PHV3_9CAUD</name>
<evidence type="ECO:0000313" key="1">
    <source>
        <dbReference type="EMBL" id="AUM59634.1"/>
    </source>
</evidence>
<dbReference type="KEGG" id="vg:54986973"/>
<dbReference type="RefSeq" id="YP_009796583.1">
    <property type="nucleotide sequence ID" value="NC_047902.1"/>
</dbReference>